<dbReference type="GO" id="GO:0042832">
    <property type="term" value="P:defense response to protozoan"/>
    <property type="evidence" value="ECO:0007669"/>
    <property type="project" value="UniProtKB-ARBA"/>
</dbReference>
<keyword evidence="10" id="KW-1185">Reference proteome</keyword>
<dbReference type="Pfam" id="PF02014">
    <property type="entry name" value="Reeler"/>
    <property type="match status" value="1"/>
</dbReference>
<dbReference type="GO" id="GO:0042742">
    <property type="term" value="P:defense response to bacterium"/>
    <property type="evidence" value="ECO:0007669"/>
    <property type="project" value="UniProtKB-KW"/>
</dbReference>
<protein>
    <recommendedName>
        <fullName evidence="7">Reelin domain-containing protein</fullName>
    </recommendedName>
</protein>
<dbReference type="CTD" id="8238808"/>
<evidence type="ECO:0000313" key="10">
    <source>
        <dbReference type="Proteomes" id="UP000009046"/>
    </source>
</evidence>
<dbReference type="CDD" id="cd08544">
    <property type="entry name" value="Reeler"/>
    <property type="match status" value="1"/>
</dbReference>
<dbReference type="VEuPathDB" id="VectorBase:PHUM249370"/>
<dbReference type="PANTHER" id="PTHR45828:SF33">
    <property type="entry name" value="DOMON DOMAIN-CONTAINING PROTEIN"/>
    <property type="match status" value="1"/>
</dbReference>
<keyword evidence="6" id="KW-0732">Signal</keyword>
<keyword evidence="4" id="KW-0391">Immunity</keyword>
<dbReference type="Gene3D" id="2.60.40.4060">
    <property type="entry name" value="Reeler domain"/>
    <property type="match status" value="1"/>
</dbReference>
<reference evidence="8" key="1">
    <citation type="submission" date="2007-04" db="EMBL/GenBank/DDBJ databases">
        <title>Annotation of Pediculus humanus corporis strain USDA.</title>
        <authorList>
            <person name="Kirkness E."/>
            <person name="Hannick L."/>
            <person name="Hass B."/>
            <person name="Bruggner R."/>
            <person name="Lawson D."/>
            <person name="Bidwell S."/>
            <person name="Joardar V."/>
            <person name="Caler E."/>
            <person name="Walenz B."/>
            <person name="Inman J."/>
            <person name="Schobel S."/>
            <person name="Galinsky K."/>
            <person name="Amedeo P."/>
            <person name="Strausberg R."/>
        </authorList>
    </citation>
    <scope>NUCLEOTIDE SEQUENCE</scope>
    <source>
        <strain evidence="8">USDA</strain>
    </source>
</reference>
<name>E0VJR7_PEDHC</name>
<accession>E0VJR7</accession>
<dbReference type="KEGG" id="phu:Phum_PHUM249370"/>
<dbReference type="InParanoid" id="E0VJR7"/>
<dbReference type="InterPro" id="IPR051237">
    <property type="entry name" value="Ferric-chelate_Red/DefProt"/>
</dbReference>
<comment type="similarity">
    <text evidence="1">Belongs to the insect defense protein family.</text>
</comment>
<dbReference type="GO" id="GO:0016020">
    <property type="term" value="C:membrane"/>
    <property type="evidence" value="ECO:0007669"/>
    <property type="project" value="TreeGrafter"/>
</dbReference>
<dbReference type="PANTHER" id="PTHR45828">
    <property type="entry name" value="CYTOCHROME B561/FERRIC REDUCTASE TRANSMEMBRANE"/>
    <property type="match status" value="1"/>
</dbReference>
<reference evidence="9" key="3">
    <citation type="submission" date="2021-02" db="UniProtKB">
        <authorList>
            <consortium name="EnsemblMetazoa"/>
        </authorList>
    </citation>
    <scope>IDENTIFICATION</scope>
    <source>
        <strain evidence="9">USDA</strain>
    </source>
</reference>
<evidence type="ECO:0000256" key="1">
    <source>
        <dbReference type="ARBA" id="ARBA00008501"/>
    </source>
</evidence>
<dbReference type="Proteomes" id="UP000009046">
    <property type="component" value="Unassembled WGS sequence"/>
</dbReference>
<reference evidence="8" key="2">
    <citation type="submission" date="2007-04" db="EMBL/GenBank/DDBJ databases">
        <title>The genome of the human body louse.</title>
        <authorList>
            <consortium name="The Human Body Louse Genome Consortium"/>
            <person name="Kirkness E."/>
            <person name="Walenz B."/>
            <person name="Hass B."/>
            <person name="Bruggner R."/>
            <person name="Strausberg R."/>
        </authorList>
    </citation>
    <scope>NUCLEOTIDE SEQUENCE</scope>
    <source>
        <strain evidence="8">USDA</strain>
    </source>
</reference>
<organism>
    <name type="scientific">Pediculus humanus subsp. corporis</name>
    <name type="common">Body louse</name>
    <dbReference type="NCBI Taxonomy" id="121224"/>
    <lineage>
        <taxon>Eukaryota</taxon>
        <taxon>Metazoa</taxon>
        <taxon>Ecdysozoa</taxon>
        <taxon>Arthropoda</taxon>
        <taxon>Hexapoda</taxon>
        <taxon>Insecta</taxon>
        <taxon>Pterygota</taxon>
        <taxon>Neoptera</taxon>
        <taxon>Paraneoptera</taxon>
        <taxon>Psocodea</taxon>
        <taxon>Troctomorpha</taxon>
        <taxon>Phthiraptera</taxon>
        <taxon>Anoplura</taxon>
        <taxon>Pediculidae</taxon>
        <taxon>Pediculus</taxon>
    </lineage>
</organism>
<dbReference type="EMBL" id="AAZO01002891">
    <property type="status" value="NOT_ANNOTATED_CDS"/>
    <property type="molecule type" value="Genomic_DNA"/>
</dbReference>
<evidence type="ECO:0000259" key="7">
    <source>
        <dbReference type="PROSITE" id="PS51019"/>
    </source>
</evidence>
<dbReference type="STRING" id="121224.E0VJR7"/>
<dbReference type="GO" id="GO:0045087">
    <property type="term" value="P:innate immune response"/>
    <property type="evidence" value="ECO:0007669"/>
    <property type="project" value="UniProtKB-KW"/>
</dbReference>
<keyword evidence="2" id="KW-0929">Antimicrobial</keyword>
<evidence type="ECO:0000256" key="6">
    <source>
        <dbReference type="SAM" id="SignalP"/>
    </source>
</evidence>
<dbReference type="PROSITE" id="PS51019">
    <property type="entry name" value="REELIN"/>
    <property type="match status" value="1"/>
</dbReference>
<dbReference type="InterPro" id="IPR002861">
    <property type="entry name" value="Reeler_dom"/>
</dbReference>
<dbReference type="RefSeq" id="XP_002426361.1">
    <property type="nucleotide sequence ID" value="XM_002426316.1"/>
</dbReference>
<dbReference type="HOGENOM" id="CLU_091827_2_0_1"/>
<dbReference type="OMA" id="QRYSEFY"/>
<dbReference type="eggNOG" id="KOG4293">
    <property type="taxonomic scope" value="Eukaryota"/>
</dbReference>
<gene>
    <name evidence="9" type="primary">8238808</name>
    <name evidence="8" type="ORF">Phum_PHUM249370</name>
</gene>
<proteinExistence type="inferred from homology"/>
<keyword evidence="3" id="KW-0399">Innate immunity</keyword>
<dbReference type="AlphaFoldDB" id="E0VJR7"/>
<dbReference type="InterPro" id="IPR042307">
    <property type="entry name" value="Reeler_sf"/>
</dbReference>
<evidence type="ECO:0000313" key="8">
    <source>
        <dbReference type="EMBL" id="EEB13623.1"/>
    </source>
</evidence>
<feature type="signal peptide" evidence="6">
    <location>
        <begin position="1"/>
        <end position="20"/>
    </location>
</feature>
<keyword evidence="5" id="KW-0044">Antibiotic</keyword>
<feature type="chain" id="PRO_5014570124" description="Reelin domain-containing protein" evidence="6">
    <location>
        <begin position="21"/>
        <end position="164"/>
    </location>
</feature>
<evidence type="ECO:0000256" key="4">
    <source>
        <dbReference type="ARBA" id="ARBA00022859"/>
    </source>
</evidence>
<evidence type="ECO:0000313" key="9">
    <source>
        <dbReference type="EnsemblMetazoa" id="PHUM249370-PA"/>
    </source>
</evidence>
<dbReference type="EnsemblMetazoa" id="PHUM249370-RA">
    <property type="protein sequence ID" value="PHUM249370-PA"/>
    <property type="gene ID" value="PHUM249370"/>
</dbReference>
<dbReference type="EMBL" id="DS235226">
    <property type="protein sequence ID" value="EEB13623.1"/>
    <property type="molecule type" value="Genomic_DNA"/>
</dbReference>
<evidence type="ECO:0000256" key="3">
    <source>
        <dbReference type="ARBA" id="ARBA00022588"/>
    </source>
</evidence>
<dbReference type="FunFam" id="2.60.40.4060:FF:000003">
    <property type="entry name" value="Ferric chelate reductase 1"/>
    <property type="match status" value="1"/>
</dbReference>
<dbReference type="OrthoDB" id="6418377at2759"/>
<sequence>MICKSLLFLLLLGVLKTSDGYSSGAPSSACEDMVPQHHTPPQTSPFPYAVVLNKKEVKSGESVTVTITGTEAAKNFKGFFVQARVGDVAVGKFLKTKNVDLVNCGDSKESGATHDSSDVKEKVVLTWNAPEGLSETVRFRVTVAKDGGTFWVGHLTEPVVVKAN</sequence>
<feature type="domain" description="Reelin" evidence="7">
    <location>
        <begin position="7"/>
        <end position="164"/>
    </location>
</feature>
<dbReference type="GeneID" id="8238808"/>
<evidence type="ECO:0000256" key="5">
    <source>
        <dbReference type="ARBA" id="ARBA00023022"/>
    </source>
</evidence>
<evidence type="ECO:0000256" key="2">
    <source>
        <dbReference type="ARBA" id="ARBA00022529"/>
    </source>
</evidence>